<name>A0A1M7LT11_9FIRM</name>
<feature type="domain" description="PTS EIIA type-4" evidence="2">
    <location>
        <begin position="1"/>
        <end position="127"/>
    </location>
</feature>
<evidence type="ECO:0000313" key="4">
    <source>
        <dbReference type="Proteomes" id="UP000184375"/>
    </source>
</evidence>
<proteinExistence type="predicted"/>
<dbReference type="STRING" id="447595.SAMN05660826_02027"/>
<dbReference type="PANTHER" id="PTHR33799">
    <property type="entry name" value="PTS PERMEASE-RELATED-RELATED"/>
    <property type="match status" value="1"/>
</dbReference>
<dbReference type="GO" id="GO:0016740">
    <property type="term" value="F:transferase activity"/>
    <property type="evidence" value="ECO:0007669"/>
    <property type="project" value="UniProtKB-KW"/>
</dbReference>
<organism evidence="3 4">
    <name type="scientific">Caldanaerovirga acetigignens</name>
    <dbReference type="NCBI Taxonomy" id="447595"/>
    <lineage>
        <taxon>Bacteria</taxon>
        <taxon>Bacillati</taxon>
        <taxon>Bacillota</taxon>
        <taxon>Clostridia</taxon>
        <taxon>Thermosediminibacterales</taxon>
        <taxon>Thermosediminibacteraceae</taxon>
        <taxon>Caldanaerovirga</taxon>
    </lineage>
</organism>
<gene>
    <name evidence="3" type="ORF">SAMN05660826_02027</name>
</gene>
<accession>A0A1M7LT11</accession>
<reference evidence="4" key="1">
    <citation type="submission" date="2016-11" db="EMBL/GenBank/DDBJ databases">
        <authorList>
            <person name="Varghese N."/>
            <person name="Submissions S."/>
        </authorList>
    </citation>
    <scope>NUCLEOTIDE SEQUENCE [LARGE SCALE GENOMIC DNA]</scope>
    <source>
        <strain evidence="4">DSM 18802</strain>
    </source>
</reference>
<dbReference type="RefSeq" id="WP_073258091.1">
    <property type="nucleotide sequence ID" value="NZ_FRCR01000014.1"/>
</dbReference>
<dbReference type="EMBL" id="FRCR01000014">
    <property type="protein sequence ID" value="SHM81446.1"/>
    <property type="molecule type" value="Genomic_DNA"/>
</dbReference>
<evidence type="ECO:0000259" key="2">
    <source>
        <dbReference type="PROSITE" id="PS51096"/>
    </source>
</evidence>
<keyword evidence="4" id="KW-1185">Reference proteome</keyword>
<dbReference type="AlphaFoldDB" id="A0A1M7LT11"/>
<evidence type="ECO:0000256" key="1">
    <source>
        <dbReference type="ARBA" id="ARBA00022679"/>
    </source>
</evidence>
<dbReference type="GO" id="GO:0009401">
    <property type="term" value="P:phosphoenolpyruvate-dependent sugar phosphotransferase system"/>
    <property type="evidence" value="ECO:0007669"/>
    <property type="project" value="InterPro"/>
</dbReference>
<dbReference type="InterPro" id="IPR036662">
    <property type="entry name" value="PTS_EIIA_man-typ_sf"/>
</dbReference>
<dbReference type="Gene3D" id="3.40.50.510">
    <property type="entry name" value="Phosphotransferase system, mannose-type IIA component"/>
    <property type="match status" value="1"/>
</dbReference>
<dbReference type="InterPro" id="IPR004701">
    <property type="entry name" value="PTS_EIIA_man-typ"/>
</dbReference>
<dbReference type="Proteomes" id="UP000184375">
    <property type="component" value="Unassembled WGS sequence"/>
</dbReference>
<dbReference type="SUPFAM" id="SSF53062">
    <property type="entry name" value="PTS system fructose IIA component-like"/>
    <property type="match status" value="1"/>
</dbReference>
<dbReference type="PANTHER" id="PTHR33799:SF1">
    <property type="entry name" value="PTS SYSTEM MANNOSE-SPECIFIC EIIAB COMPONENT-RELATED"/>
    <property type="match status" value="1"/>
</dbReference>
<dbReference type="GO" id="GO:0016020">
    <property type="term" value="C:membrane"/>
    <property type="evidence" value="ECO:0007669"/>
    <property type="project" value="InterPro"/>
</dbReference>
<sequence>MVGIVMISHCNVAAELYRVLEFIIGAQQYVEPVGFHPGENKENFKLRVKDAVLKVYREDGVLILVDKFGEIPCNTCIELIGSELKHLNVDFITGLSLPMVLLACKARVYKNLNELVCEVKKSVTGSTIVYSEMVANP</sequence>
<protein>
    <submittedName>
        <fullName evidence="3">PTS system, mannose-specific IIA component</fullName>
    </submittedName>
</protein>
<keyword evidence="1" id="KW-0808">Transferase</keyword>
<dbReference type="Pfam" id="PF03610">
    <property type="entry name" value="EIIA-man"/>
    <property type="match status" value="1"/>
</dbReference>
<dbReference type="OrthoDB" id="9799827at2"/>
<dbReference type="InterPro" id="IPR051471">
    <property type="entry name" value="Bacterial_PTS_sugar_comp"/>
</dbReference>
<dbReference type="PROSITE" id="PS51096">
    <property type="entry name" value="PTS_EIIA_TYPE_4"/>
    <property type="match status" value="1"/>
</dbReference>
<evidence type="ECO:0000313" key="3">
    <source>
        <dbReference type="EMBL" id="SHM81446.1"/>
    </source>
</evidence>